<dbReference type="InterPro" id="IPR013783">
    <property type="entry name" value="Ig-like_fold"/>
</dbReference>
<gene>
    <name evidence="2" type="ORF">prwr041_25260</name>
</gene>
<dbReference type="PROSITE" id="PS50853">
    <property type="entry name" value="FN3"/>
    <property type="match status" value="1"/>
</dbReference>
<dbReference type="Pfam" id="PF25275">
    <property type="entry name" value="Golvesin_C"/>
    <property type="match status" value="1"/>
</dbReference>
<sequence>MALPPNDKLAIQREISNYFLRYDNGKNSLPEQIRILNFDIDDNAKTIKLEISNSFAAQELTQKSVKKIYKKISHIFPSQYNQYKMIIISCGMPIEQLATDATIADNETNKFWGDIDYHDQPWVTNASLPYSITHGLYDRHISLWASHGRYYDNDKRVWKWQRPNMFGTTEDLFTQTIVVPYLIPMLQNAGACVFTPRERDWQKNEYIVDNDISKAPNYLEVNVKGEWKEFEGKGFSFHEGTYKNGENPFEQGTARMIKATKSKKKFSLISYQPTFASSGRYAVYVSYQTTEKSVPDAEYIVYHNGSETHFRVNQTMGGGTWVYLGTFDFASGNNQYNRVVITNNSRNHGVVTADAVRFGGGMGNIERGGSVSGFPRCLEGARYSAQWAGAPTSVYDSKENDNDYGDDINARPYMSNWLAGGSCYVPTIEGKKVPIELSLAVHSDAGFDKIGNSIIGSLAICTTNFNEGRLNSGVSRMSSYDFAKSLLDGFDRDLGAAVGKWSRRYLWDKNYSETRNPEVPSAIIETLSHQSFPDMELGQDPNFKFCMARSLYKTIVRYINNAHGKPTVIQPLAPNAFKIEFIDRDEVKLSWKATEDKLEPSAYPTAYNVYTATGESDFDNGSLVLKNYTILHIIPGVQYNFKVTAVNRGGESFPTEILSALYQPSATKTVLVVNGFDRLSAPAVIDNDSIQGFDFNKDPGVSYGLTAGWNGKQICFDKKKIGIEGPGGLGYCGDELAGSFIDGNDFDYVKEHTQAIATAGKYNVVSCSADAIERGDIKLSNYTAVDLILGLQKYDVHSLKYYKTFTPEMQNALQTYSQNHGNIIVSGSYIASDMTTDREKMFLKNTLKVTTAETDSTNSDMQINGLGKQFYLFRALNDAHYAATSSDEITPAPGAICAMQYNNGSGAAVGYQGKDYNSFTVAFPLECIASKKERNDIMRGILNYVMPDTVKSK</sequence>
<evidence type="ECO:0000313" key="3">
    <source>
        <dbReference type="Proteomes" id="UP001319045"/>
    </source>
</evidence>
<dbReference type="Gene3D" id="3.40.630.40">
    <property type="entry name" value="Zn-dependent exopeptidases"/>
    <property type="match status" value="1"/>
</dbReference>
<dbReference type="SUPFAM" id="SSF49265">
    <property type="entry name" value="Fibronectin type III"/>
    <property type="match status" value="1"/>
</dbReference>
<reference evidence="2 3" key="1">
    <citation type="journal article" date="2022" name="Int. J. Syst. Evol. Microbiol.">
        <title>Prevotella herbatica sp. nov., a plant polysaccharide-decomposing anaerobic bacterium isolated from a methanogenic reactor.</title>
        <authorList>
            <person name="Uek A."/>
            <person name="Tonouchi A."/>
            <person name="Kaku N."/>
            <person name="Ueki K."/>
        </authorList>
    </citation>
    <scope>NUCLEOTIDE SEQUENCE [LARGE SCALE GENOMIC DNA]</scope>
    <source>
        <strain evidence="2 3">WR041</strain>
    </source>
</reference>
<evidence type="ECO:0000313" key="2">
    <source>
        <dbReference type="EMBL" id="BCS86633.1"/>
    </source>
</evidence>
<dbReference type="Gene3D" id="2.60.40.10">
    <property type="entry name" value="Immunoglobulins"/>
    <property type="match status" value="1"/>
</dbReference>
<feature type="domain" description="Fibronectin type-III" evidence="1">
    <location>
        <begin position="573"/>
        <end position="665"/>
    </location>
</feature>
<accession>A0ABM7P1I6</accession>
<dbReference type="GO" id="GO:0016829">
    <property type="term" value="F:lyase activity"/>
    <property type="evidence" value="ECO:0007669"/>
    <property type="project" value="UniProtKB-KW"/>
</dbReference>
<dbReference type="InterPro" id="IPR033803">
    <property type="entry name" value="CBD-like_Golvesin-Xly"/>
</dbReference>
<name>A0ABM7P1I6_9BACT</name>
<dbReference type="CDD" id="cd00063">
    <property type="entry name" value="FN3"/>
    <property type="match status" value="1"/>
</dbReference>
<dbReference type="SMART" id="SM00060">
    <property type="entry name" value="FN3"/>
    <property type="match status" value="1"/>
</dbReference>
<proteinExistence type="predicted"/>
<dbReference type="EMBL" id="AP024484">
    <property type="protein sequence ID" value="BCS86633.1"/>
    <property type="molecule type" value="Genomic_DNA"/>
</dbReference>
<keyword evidence="3" id="KW-1185">Reference proteome</keyword>
<keyword evidence="2" id="KW-0456">Lyase</keyword>
<dbReference type="Proteomes" id="UP001319045">
    <property type="component" value="Chromosome"/>
</dbReference>
<evidence type="ECO:0000259" key="1">
    <source>
        <dbReference type="PROSITE" id="PS50853"/>
    </source>
</evidence>
<dbReference type="InterPro" id="IPR036116">
    <property type="entry name" value="FN3_sf"/>
</dbReference>
<dbReference type="Pfam" id="PF00041">
    <property type="entry name" value="fn3"/>
    <property type="match status" value="1"/>
</dbReference>
<protein>
    <submittedName>
        <fullName evidence="2">Xanthan lyase</fullName>
    </submittedName>
</protein>
<dbReference type="InterPro" id="IPR003961">
    <property type="entry name" value="FN3_dom"/>
</dbReference>
<organism evidence="2 3">
    <name type="scientific">Prevotella herbatica</name>
    <dbReference type="NCBI Taxonomy" id="2801997"/>
    <lineage>
        <taxon>Bacteria</taxon>
        <taxon>Pseudomonadati</taxon>
        <taxon>Bacteroidota</taxon>
        <taxon>Bacteroidia</taxon>
        <taxon>Bacteroidales</taxon>
        <taxon>Prevotellaceae</taxon>
        <taxon>Prevotella</taxon>
    </lineage>
</organism>